<evidence type="ECO:0000256" key="5">
    <source>
        <dbReference type="ARBA" id="ARBA00022840"/>
    </source>
</evidence>
<dbReference type="PANTHER" id="PTHR24067">
    <property type="entry name" value="UBIQUITIN-CONJUGATING ENZYME E2"/>
    <property type="match status" value="1"/>
</dbReference>
<dbReference type="PROSITE" id="PS00183">
    <property type="entry name" value="UBC_1"/>
    <property type="match status" value="1"/>
</dbReference>
<keyword evidence="2" id="KW-0808">Transferase</keyword>
<dbReference type="FunFam" id="3.10.110.10:FF:000031">
    <property type="entry name" value="Ubiquitin-conjugating enzyme E2 22"/>
    <property type="match status" value="1"/>
</dbReference>
<dbReference type="GO" id="GO:0061631">
    <property type="term" value="F:ubiquitin conjugating enzyme activity"/>
    <property type="evidence" value="ECO:0007669"/>
    <property type="project" value="UniProtKB-EC"/>
</dbReference>
<keyword evidence="3 7" id="KW-0547">Nucleotide-binding</keyword>
<dbReference type="Pfam" id="PF00179">
    <property type="entry name" value="UQ_con"/>
    <property type="match status" value="1"/>
</dbReference>
<evidence type="ECO:0000256" key="8">
    <source>
        <dbReference type="SAM" id="MobiDB-lite"/>
    </source>
</evidence>
<dbReference type="SMART" id="SM00212">
    <property type="entry name" value="UBCc"/>
    <property type="match status" value="1"/>
</dbReference>
<evidence type="ECO:0000256" key="4">
    <source>
        <dbReference type="ARBA" id="ARBA00022786"/>
    </source>
</evidence>
<dbReference type="PROSITE" id="PS50127">
    <property type="entry name" value="UBC_2"/>
    <property type="match status" value="1"/>
</dbReference>
<evidence type="ECO:0000313" key="10">
    <source>
        <dbReference type="EMBL" id="CAE0361234.1"/>
    </source>
</evidence>
<organism evidence="10">
    <name type="scientific">Aureoumbra lagunensis</name>
    <dbReference type="NCBI Taxonomy" id="44058"/>
    <lineage>
        <taxon>Eukaryota</taxon>
        <taxon>Sar</taxon>
        <taxon>Stramenopiles</taxon>
        <taxon>Ochrophyta</taxon>
        <taxon>Pelagophyceae</taxon>
        <taxon>Pelagomonadales</taxon>
        <taxon>Aureoumbra</taxon>
    </lineage>
</organism>
<dbReference type="InterPro" id="IPR050113">
    <property type="entry name" value="Ub_conjugating_enzyme"/>
</dbReference>
<evidence type="ECO:0000256" key="1">
    <source>
        <dbReference type="ARBA" id="ARBA00012486"/>
    </source>
</evidence>
<feature type="region of interest" description="Disordered" evidence="8">
    <location>
        <begin position="161"/>
        <end position="219"/>
    </location>
</feature>
<feature type="compositionally biased region" description="Basic and acidic residues" evidence="8">
    <location>
        <begin position="176"/>
        <end position="189"/>
    </location>
</feature>
<keyword evidence="5 7" id="KW-0067">ATP-binding</keyword>
<evidence type="ECO:0000256" key="7">
    <source>
        <dbReference type="RuleBase" id="RU362109"/>
    </source>
</evidence>
<reference evidence="10" key="1">
    <citation type="submission" date="2021-01" db="EMBL/GenBank/DDBJ databases">
        <authorList>
            <person name="Corre E."/>
            <person name="Pelletier E."/>
            <person name="Niang G."/>
            <person name="Scheremetjew M."/>
            <person name="Finn R."/>
            <person name="Kale V."/>
            <person name="Holt S."/>
            <person name="Cochrane G."/>
            <person name="Meng A."/>
            <person name="Brown T."/>
            <person name="Cohen L."/>
        </authorList>
    </citation>
    <scope>NUCLEOTIDE SEQUENCE</scope>
    <source>
        <strain evidence="10">CCMP1510</strain>
    </source>
</reference>
<dbReference type="AlphaFoldDB" id="A0A7S3JSL8"/>
<dbReference type="EC" id="2.3.2.23" evidence="1"/>
<dbReference type="SUPFAM" id="SSF54495">
    <property type="entry name" value="UBC-like"/>
    <property type="match status" value="1"/>
</dbReference>
<dbReference type="InterPro" id="IPR000608">
    <property type="entry name" value="UBC"/>
</dbReference>
<dbReference type="InterPro" id="IPR016135">
    <property type="entry name" value="UBQ-conjugating_enzyme/RWD"/>
</dbReference>
<evidence type="ECO:0000256" key="3">
    <source>
        <dbReference type="ARBA" id="ARBA00022741"/>
    </source>
</evidence>
<sequence>MTEAFRPQVASRIAREIKALASKPPEGITYLETETVGLNEIFATIDGPVDTPYECGIFKLKLVLGSDFPEAPPRGFFLTKIYHPNIAANGDICVNTLKRDWTPSVTLSHVLQVIRCLLIVPFPESALNDEAGRLFMESYDEYASRAKLMTSVHAPQREIQKYTSTSSSGVRPSSAVRDKNDNEDAKISNDDPGVATKRTKVAKEQKKAKENKKKGLKRL</sequence>
<feature type="domain" description="UBC core" evidence="9">
    <location>
        <begin position="8"/>
        <end position="155"/>
    </location>
</feature>
<feature type="compositionally biased region" description="Basic residues" evidence="8">
    <location>
        <begin position="209"/>
        <end position="219"/>
    </location>
</feature>
<protein>
    <recommendedName>
        <fullName evidence="1">E2 ubiquitin-conjugating enzyme</fullName>
        <ecNumber evidence="1">2.3.2.23</ecNumber>
    </recommendedName>
</protein>
<comment type="similarity">
    <text evidence="7">Belongs to the ubiquitin-conjugating enzyme family.</text>
</comment>
<name>A0A7S3JSL8_9STRA</name>
<accession>A0A7S3JSL8</accession>
<dbReference type="GO" id="GO:0005524">
    <property type="term" value="F:ATP binding"/>
    <property type="evidence" value="ECO:0007669"/>
    <property type="project" value="UniProtKB-UniRule"/>
</dbReference>
<dbReference type="InterPro" id="IPR023313">
    <property type="entry name" value="UBQ-conjugating_AS"/>
</dbReference>
<dbReference type="Gene3D" id="3.10.110.10">
    <property type="entry name" value="Ubiquitin Conjugating Enzyme"/>
    <property type="match status" value="1"/>
</dbReference>
<feature type="compositionally biased region" description="Low complexity" evidence="8">
    <location>
        <begin position="164"/>
        <end position="174"/>
    </location>
</feature>
<keyword evidence="4 7" id="KW-0833">Ubl conjugation pathway</keyword>
<evidence type="ECO:0000256" key="2">
    <source>
        <dbReference type="ARBA" id="ARBA00022679"/>
    </source>
</evidence>
<evidence type="ECO:0000256" key="6">
    <source>
        <dbReference type="PROSITE-ProRule" id="PRU10133"/>
    </source>
</evidence>
<proteinExistence type="inferred from homology"/>
<gene>
    <name evidence="10" type="ORF">ALAG00032_LOCUS1967</name>
</gene>
<dbReference type="CDD" id="cd23804">
    <property type="entry name" value="UBCc_UBE2S"/>
    <property type="match status" value="1"/>
</dbReference>
<dbReference type="EMBL" id="HBIJ01002857">
    <property type="protein sequence ID" value="CAE0361234.1"/>
    <property type="molecule type" value="Transcribed_RNA"/>
</dbReference>
<evidence type="ECO:0000259" key="9">
    <source>
        <dbReference type="PROSITE" id="PS50127"/>
    </source>
</evidence>
<feature type="active site" description="Glycyl thioester intermediate" evidence="6">
    <location>
        <position position="93"/>
    </location>
</feature>